<evidence type="ECO:0000313" key="3">
    <source>
        <dbReference type="Proteomes" id="UP000184442"/>
    </source>
</evidence>
<dbReference type="AlphaFoldDB" id="A0A1M6IQ35"/>
<protein>
    <submittedName>
        <fullName evidence="2">Uncharacterized protein</fullName>
    </submittedName>
</protein>
<proteinExistence type="predicted"/>
<reference evidence="2 3" key="1">
    <citation type="submission" date="2016-11" db="EMBL/GenBank/DDBJ databases">
        <authorList>
            <person name="Jaros S."/>
            <person name="Januszkiewicz K."/>
            <person name="Wedrychowicz H."/>
        </authorList>
    </citation>
    <scope>NUCLEOTIDE SEQUENCE [LARGE SCALE GENOMIC DNA]</scope>
    <source>
        <strain evidence="2 3">DSM 19022</strain>
    </source>
</reference>
<name>A0A1M6IQ35_9FIRM</name>
<accession>A0A1M6IQ35</accession>
<evidence type="ECO:0000256" key="1">
    <source>
        <dbReference type="SAM" id="Phobius"/>
    </source>
</evidence>
<gene>
    <name evidence="2" type="ORF">SAMN02745176_03355</name>
</gene>
<feature type="transmembrane region" description="Helical" evidence="1">
    <location>
        <begin position="38"/>
        <end position="64"/>
    </location>
</feature>
<keyword evidence="1" id="KW-1133">Transmembrane helix</keyword>
<keyword evidence="3" id="KW-1185">Reference proteome</keyword>
<feature type="transmembrane region" description="Helical" evidence="1">
    <location>
        <begin position="7"/>
        <end position="26"/>
    </location>
</feature>
<dbReference type="Proteomes" id="UP000184442">
    <property type="component" value="Unassembled WGS sequence"/>
</dbReference>
<dbReference type="RefSeq" id="WP_073027823.1">
    <property type="nucleotide sequence ID" value="NZ_FQZS01000036.1"/>
</dbReference>
<sequence>MNISLDIIIIILLYLIISIPASIMAQKMKDGYMGLGHYIVAIFIIAPITTGIFLVIGKLCMFLIKWLTTV</sequence>
<dbReference type="STRING" id="1122184.SAMN02745176_03355"/>
<keyword evidence="1" id="KW-0812">Transmembrane</keyword>
<organism evidence="2 3">
    <name type="scientific">Lutispora thermophila DSM 19022</name>
    <dbReference type="NCBI Taxonomy" id="1122184"/>
    <lineage>
        <taxon>Bacteria</taxon>
        <taxon>Bacillati</taxon>
        <taxon>Bacillota</taxon>
        <taxon>Clostridia</taxon>
        <taxon>Lutisporales</taxon>
        <taxon>Lutisporaceae</taxon>
        <taxon>Lutispora</taxon>
    </lineage>
</organism>
<keyword evidence="1" id="KW-0472">Membrane</keyword>
<evidence type="ECO:0000313" key="2">
    <source>
        <dbReference type="EMBL" id="SHJ36537.1"/>
    </source>
</evidence>
<dbReference type="EMBL" id="FQZS01000036">
    <property type="protein sequence ID" value="SHJ36537.1"/>
    <property type="molecule type" value="Genomic_DNA"/>
</dbReference>